<dbReference type="InterPro" id="IPR011765">
    <property type="entry name" value="Pept_M16_N"/>
</dbReference>
<reference evidence="4 5" key="1">
    <citation type="submission" date="2017-02" db="EMBL/GenBank/DDBJ databases">
        <title>Pseudoalteromonas ulvae TC14 Genome.</title>
        <authorList>
            <person name="Molmeret M."/>
        </authorList>
    </citation>
    <scope>NUCLEOTIDE SEQUENCE [LARGE SCALE GENOMIC DNA]</scope>
    <source>
        <strain evidence="4">TC14</strain>
    </source>
</reference>
<comment type="caution">
    <text evidence="4">The sequence shown here is derived from an EMBL/GenBank/DDBJ whole genome shotgun (WGS) entry which is preliminary data.</text>
</comment>
<evidence type="ECO:0000256" key="1">
    <source>
        <dbReference type="SAM" id="SignalP"/>
    </source>
</evidence>
<name>A0A244CQ38_PSEDV</name>
<evidence type="ECO:0000259" key="2">
    <source>
        <dbReference type="Pfam" id="PF00675"/>
    </source>
</evidence>
<gene>
    <name evidence="4" type="ORF">B1199_14230</name>
</gene>
<dbReference type="AlphaFoldDB" id="A0A244CQ38"/>
<feature type="signal peptide" evidence="1">
    <location>
        <begin position="1"/>
        <end position="21"/>
    </location>
</feature>
<dbReference type="InterPro" id="IPR050361">
    <property type="entry name" value="MPP/UQCRC_Complex"/>
</dbReference>
<dbReference type="RefSeq" id="WP_086744777.1">
    <property type="nucleotide sequence ID" value="NZ_MWPV01000004.1"/>
</dbReference>
<dbReference type="SUPFAM" id="SSF63411">
    <property type="entry name" value="LuxS/MPP-like metallohydrolase"/>
    <property type="match status" value="2"/>
</dbReference>
<proteinExistence type="predicted"/>
<dbReference type="PANTHER" id="PTHR11851">
    <property type="entry name" value="METALLOPROTEASE"/>
    <property type="match status" value="1"/>
</dbReference>
<evidence type="ECO:0000313" key="5">
    <source>
        <dbReference type="Proteomes" id="UP000194841"/>
    </source>
</evidence>
<accession>A0A244CQ38</accession>
<dbReference type="OrthoDB" id="9811314at2"/>
<dbReference type="Pfam" id="PF05193">
    <property type="entry name" value="Peptidase_M16_C"/>
    <property type="match status" value="1"/>
</dbReference>
<evidence type="ECO:0000259" key="3">
    <source>
        <dbReference type="Pfam" id="PF05193"/>
    </source>
</evidence>
<keyword evidence="1" id="KW-0732">Signal</keyword>
<keyword evidence="5" id="KW-1185">Reference proteome</keyword>
<dbReference type="Proteomes" id="UP000194841">
    <property type="component" value="Unassembled WGS sequence"/>
</dbReference>
<dbReference type="Gene3D" id="3.30.830.10">
    <property type="entry name" value="Metalloenzyme, LuxS/M16 peptidase-like"/>
    <property type="match status" value="2"/>
</dbReference>
<dbReference type="GO" id="GO:0046872">
    <property type="term" value="F:metal ion binding"/>
    <property type="evidence" value="ECO:0007669"/>
    <property type="project" value="InterPro"/>
</dbReference>
<evidence type="ECO:0000313" key="4">
    <source>
        <dbReference type="EMBL" id="OUL57319.1"/>
    </source>
</evidence>
<feature type="domain" description="Peptidase M16 N-terminal" evidence="2">
    <location>
        <begin position="47"/>
        <end position="183"/>
    </location>
</feature>
<dbReference type="PANTHER" id="PTHR11851:SF224">
    <property type="entry name" value="PROCESSING PROTEASE"/>
    <property type="match status" value="1"/>
</dbReference>
<feature type="domain" description="Peptidase M16 C-terminal" evidence="3">
    <location>
        <begin position="192"/>
        <end position="367"/>
    </location>
</feature>
<organism evidence="4 5">
    <name type="scientific">Pseudoalteromonas ulvae</name>
    <dbReference type="NCBI Taxonomy" id="107327"/>
    <lineage>
        <taxon>Bacteria</taxon>
        <taxon>Pseudomonadati</taxon>
        <taxon>Pseudomonadota</taxon>
        <taxon>Gammaproteobacteria</taxon>
        <taxon>Alteromonadales</taxon>
        <taxon>Pseudoalteromonadaceae</taxon>
        <taxon>Pseudoalteromonas</taxon>
    </lineage>
</organism>
<dbReference type="Pfam" id="PF00675">
    <property type="entry name" value="Peptidase_M16"/>
    <property type="match status" value="1"/>
</dbReference>
<dbReference type="InterPro" id="IPR011249">
    <property type="entry name" value="Metalloenz_LuxS/M16"/>
</dbReference>
<dbReference type="InterPro" id="IPR007863">
    <property type="entry name" value="Peptidase_M16_C"/>
</dbReference>
<protein>
    <submittedName>
        <fullName evidence="4">Peptidase M16</fullName>
    </submittedName>
</protein>
<dbReference type="EMBL" id="MWPV01000004">
    <property type="protein sequence ID" value="OUL57319.1"/>
    <property type="molecule type" value="Genomic_DNA"/>
</dbReference>
<sequence length="461" mass="50917">MKMIFNTFAFLMLVSTTIVNANSFTVPQYEKMVLDNGLTVYLLEQHEVPLIDMSVVVKAGAAAEPQRPGVGYLTAQSLMLGTHKLSKSDIEEKLDFIGAQVSVSMNQDAAQMNASFAAKDQAVVMALVRDMLVQPSFDTNEFNKLKTRHQSILSQQKESPQSVITAYFSQLFYQQHPYGLPASGDEVSVAKVELEDVQRFYQTHYVANNSAVVISGDFNSAAMKVRIQALFASWKNKEISPPVFADVSVAKQANVLLVNKADANETTIMIGGQGIPKNAKDAVQLQVINTILGGRFTSWLNDELRVNSGLTYGAGSVFKSQKHAGVFYITTFTKTQTTIETIDLALKTYKKLWSAGIDEATLASAKSYVRGQLPPRYETSGDLVNFLTDMFVYDIDAGFINGFEQAMDELTLKRANELVVNYLPSENLQFVLIGQAEALREQVKKYGEVKEVEITQPGFAL</sequence>
<feature type="chain" id="PRO_5012806077" evidence="1">
    <location>
        <begin position="22"/>
        <end position="461"/>
    </location>
</feature>